<evidence type="ECO:0000256" key="6">
    <source>
        <dbReference type="SAM" id="MobiDB-lite"/>
    </source>
</evidence>
<gene>
    <name evidence="9" type="ORF">AVDCRST_MAG60-110</name>
</gene>
<organism evidence="9">
    <name type="scientific">uncultured Nocardioides sp</name>
    <dbReference type="NCBI Taxonomy" id="198441"/>
    <lineage>
        <taxon>Bacteria</taxon>
        <taxon>Bacillati</taxon>
        <taxon>Actinomycetota</taxon>
        <taxon>Actinomycetes</taxon>
        <taxon>Propionibacteriales</taxon>
        <taxon>Nocardioidaceae</taxon>
        <taxon>Nocardioides</taxon>
        <taxon>environmental samples</taxon>
    </lineage>
</organism>
<evidence type="ECO:0000256" key="3">
    <source>
        <dbReference type="ARBA" id="ARBA00022692"/>
    </source>
</evidence>
<evidence type="ECO:0000313" key="9">
    <source>
        <dbReference type="EMBL" id="CAA9371599.1"/>
    </source>
</evidence>
<evidence type="ECO:0000259" key="8">
    <source>
        <dbReference type="Pfam" id="PF13396"/>
    </source>
</evidence>
<evidence type="ECO:0000256" key="7">
    <source>
        <dbReference type="SAM" id="Phobius"/>
    </source>
</evidence>
<keyword evidence="5 7" id="KW-0472">Membrane</keyword>
<keyword evidence="3 7" id="KW-0812">Transmembrane</keyword>
<sequence length="129" mass="14991">MLKFAALLGVVALALTIWCLVEAISANESRVRWLRKPLWILLILVVPFIGPIAWLLRGRPSLAAERAAAAAEFAEFERPGRLDPIDTSDPTRDEAYREMLRRRAEEQRRRYEEQKQKQRPKQEDQPEPE</sequence>
<evidence type="ECO:0000256" key="4">
    <source>
        <dbReference type="ARBA" id="ARBA00022989"/>
    </source>
</evidence>
<feature type="region of interest" description="Disordered" evidence="6">
    <location>
        <begin position="80"/>
        <end position="129"/>
    </location>
</feature>
<dbReference type="EMBL" id="CADCUN010000013">
    <property type="protein sequence ID" value="CAA9371599.1"/>
    <property type="molecule type" value="Genomic_DNA"/>
</dbReference>
<comment type="subcellular location">
    <subcellularLocation>
        <location evidence="1">Cell membrane</location>
        <topology evidence="1">Multi-pass membrane protein</topology>
    </subcellularLocation>
</comment>
<dbReference type="GO" id="GO:0005886">
    <property type="term" value="C:plasma membrane"/>
    <property type="evidence" value="ECO:0007669"/>
    <property type="project" value="UniProtKB-SubCell"/>
</dbReference>
<protein>
    <recommendedName>
        <fullName evidence="8">Cardiolipin synthase N-terminal domain-containing protein</fullName>
    </recommendedName>
</protein>
<keyword evidence="4 7" id="KW-1133">Transmembrane helix</keyword>
<name>A0A6J4MZ22_9ACTN</name>
<evidence type="ECO:0000256" key="1">
    <source>
        <dbReference type="ARBA" id="ARBA00004651"/>
    </source>
</evidence>
<evidence type="ECO:0000256" key="5">
    <source>
        <dbReference type="ARBA" id="ARBA00023136"/>
    </source>
</evidence>
<reference evidence="9" key="1">
    <citation type="submission" date="2020-02" db="EMBL/GenBank/DDBJ databases">
        <authorList>
            <person name="Meier V. D."/>
        </authorList>
    </citation>
    <scope>NUCLEOTIDE SEQUENCE</scope>
    <source>
        <strain evidence="9">AVDCRST_MAG60</strain>
    </source>
</reference>
<keyword evidence="2" id="KW-1003">Cell membrane</keyword>
<feature type="transmembrane region" description="Helical" evidence="7">
    <location>
        <begin position="39"/>
        <end position="56"/>
    </location>
</feature>
<proteinExistence type="predicted"/>
<dbReference type="InterPro" id="IPR027379">
    <property type="entry name" value="CLS_N"/>
</dbReference>
<dbReference type="Pfam" id="PF13396">
    <property type="entry name" value="PLDc_N"/>
    <property type="match status" value="1"/>
</dbReference>
<dbReference type="AlphaFoldDB" id="A0A6J4MZ22"/>
<accession>A0A6J4MZ22</accession>
<feature type="domain" description="Cardiolipin synthase N-terminal" evidence="8">
    <location>
        <begin position="14"/>
        <end position="59"/>
    </location>
</feature>
<evidence type="ECO:0000256" key="2">
    <source>
        <dbReference type="ARBA" id="ARBA00022475"/>
    </source>
</evidence>